<name>A0A0K8P901_PISS1</name>
<keyword evidence="1" id="KW-0489">Methyltransferase</keyword>
<dbReference type="RefSeq" id="WP_054022826.1">
    <property type="nucleotide sequence ID" value="NZ_BBYR01000116.1"/>
</dbReference>
<dbReference type="OrthoDB" id="529208at2"/>
<dbReference type="GO" id="GO:0008168">
    <property type="term" value="F:methyltransferase activity"/>
    <property type="evidence" value="ECO:0007669"/>
    <property type="project" value="UniProtKB-KW"/>
</dbReference>
<dbReference type="PANTHER" id="PTHR43861">
    <property type="entry name" value="TRANS-ACONITATE 2-METHYLTRANSFERASE-RELATED"/>
    <property type="match status" value="1"/>
</dbReference>
<dbReference type="EMBL" id="BBYR01000116">
    <property type="protein sequence ID" value="GAP38994.1"/>
    <property type="molecule type" value="Genomic_DNA"/>
</dbReference>
<dbReference type="InterPro" id="IPR029063">
    <property type="entry name" value="SAM-dependent_MTases_sf"/>
</dbReference>
<protein>
    <submittedName>
        <fullName evidence="1">Putative methyltransferase</fullName>
    </submittedName>
</protein>
<sequence>MSIADAYTAWAARYDADRNLTRDLDAEVTRRQWSPRRLARVVEAGCGTGKNTGFFAGIADEVLALDFSEGMLAVARRQVARPNVVFRQADLAADWPCPAGWASLVSFNLVLEHLESLAPVLRRAAECLAPGGAVFISELHPFKQYQGSQARFQDAQGREFRVPAFTHHVSDFVRAAQACGLVLRGVDEWWHPEDPAGSVPRLASFLFERPDGGR</sequence>
<organism evidence="1 2">
    <name type="scientific">Piscinibacter sakaiensis</name>
    <name type="common">Ideonella sakaiensis</name>
    <dbReference type="NCBI Taxonomy" id="1547922"/>
    <lineage>
        <taxon>Bacteria</taxon>
        <taxon>Pseudomonadati</taxon>
        <taxon>Pseudomonadota</taxon>
        <taxon>Betaproteobacteria</taxon>
        <taxon>Burkholderiales</taxon>
        <taxon>Sphaerotilaceae</taxon>
        <taxon>Piscinibacter</taxon>
    </lineage>
</organism>
<keyword evidence="1" id="KW-0808">Transferase</keyword>
<dbReference type="AlphaFoldDB" id="A0A0K8P901"/>
<dbReference type="Pfam" id="PF13489">
    <property type="entry name" value="Methyltransf_23"/>
    <property type="match status" value="1"/>
</dbReference>
<gene>
    <name evidence="1" type="ORF">ISF6_0413</name>
</gene>
<comment type="caution">
    <text evidence="1">The sequence shown here is derived from an EMBL/GenBank/DDBJ whole genome shotgun (WGS) entry which is preliminary data.</text>
</comment>
<dbReference type="GO" id="GO:0032259">
    <property type="term" value="P:methylation"/>
    <property type="evidence" value="ECO:0007669"/>
    <property type="project" value="UniProtKB-KW"/>
</dbReference>
<reference evidence="2" key="1">
    <citation type="submission" date="2015-07" db="EMBL/GenBank/DDBJ databases">
        <title>Discovery of a poly(ethylene terephthalate assimilation.</title>
        <authorList>
            <person name="Yoshida S."/>
            <person name="Hiraga K."/>
            <person name="Takehana T."/>
            <person name="Taniguchi I."/>
            <person name="Yamaji H."/>
            <person name="Maeda Y."/>
            <person name="Toyohara K."/>
            <person name="Miyamoto K."/>
            <person name="Kimura Y."/>
            <person name="Oda K."/>
        </authorList>
    </citation>
    <scope>NUCLEOTIDE SEQUENCE [LARGE SCALE GENOMIC DNA]</scope>
    <source>
        <strain evidence="2">NBRC 110686 / TISTR 2288 / 201-F6</strain>
    </source>
</reference>
<evidence type="ECO:0000313" key="1">
    <source>
        <dbReference type="EMBL" id="GAP38994.1"/>
    </source>
</evidence>
<dbReference type="STRING" id="1547922.ISF6_0413"/>
<proteinExistence type="predicted"/>
<evidence type="ECO:0000313" key="2">
    <source>
        <dbReference type="Proteomes" id="UP000037660"/>
    </source>
</evidence>
<keyword evidence="2" id="KW-1185">Reference proteome</keyword>
<dbReference type="Gene3D" id="3.40.50.150">
    <property type="entry name" value="Vaccinia Virus protein VP39"/>
    <property type="match status" value="1"/>
</dbReference>
<accession>A0A0K8P901</accession>
<dbReference type="CDD" id="cd02440">
    <property type="entry name" value="AdoMet_MTases"/>
    <property type="match status" value="1"/>
</dbReference>
<dbReference type="Proteomes" id="UP000037660">
    <property type="component" value="Unassembled WGS sequence"/>
</dbReference>
<reference evidence="1 2" key="2">
    <citation type="journal article" date="2016" name="Science">
        <title>A bacterium that degrades and assimilates poly(ethylene terephthalate).</title>
        <authorList>
            <person name="Yoshida S."/>
            <person name="Hiraga K."/>
            <person name="Takehana T."/>
            <person name="Taniguchi I."/>
            <person name="Yamaji H."/>
            <person name="Maeda Y."/>
            <person name="Toyohara K."/>
            <person name="Miyamoto K."/>
            <person name="Kimura Y."/>
            <person name="Oda K."/>
        </authorList>
    </citation>
    <scope>NUCLEOTIDE SEQUENCE [LARGE SCALE GENOMIC DNA]</scope>
    <source>
        <strain evidence="2">NBRC 110686 / TISTR 2288 / 201-F6</strain>
    </source>
</reference>
<dbReference type="PANTHER" id="PTHR43861:SF1">
    <property type="entry name" value="TRANS-ACONITATE 2-METHYLTRANSFERASE"/>
    <property type="match status" value="1"/>
</dbReference>
<dbReference type="SUPFAM" id="SSF53335">
    <property type="entry name" value="S-adenosyl-L-methionine-dependent methyltransferases"/>
    <property type="match status" value="1"/>
</dbReference>